<dbReference type="HAMAP" id="MF_00201">
    <property type="entry name" value="RecO"/>
    <property type="match status" value="1"/>
</dbReference>
<protein>
    <recommendedName>
        <fullName evidence="3 8">DNA repair protein RecO</fullName>
    </recommendedName>
    <alternativeName>
        <fullName evidence="7 8">Recombination protein O</fullName>
    </alternativeName>
</protein>
<dbReference type="InterPro" id="IPR003717">
    <property type="entry name" value="RecO"/>
</dbReference>
<dbReference type="Gene3D" id="1.20.1440.120">
    <property type="entry name" value="Recombination protein O, C-terminal domain"/>
    <property type="match status" value="1"/>
</dbReference>
<evidence type="ECO:0000256" key="1">
    <source>
        <dbReference type="ARBA" id="ARBA00003065"/>
    </source>
</evidence>
<evidence type="ECO:0000256" key="8">
    <source>
        <dbReference type="HAMAP-Rule" id="MF_00201"/>
    </source>
</evidence>
<evidence type="ECO:0000313" key="10">
    <source>
        <dbReference type="EMBL" id="QBG37098.1"/>
    </source>
</evidence>
<dbReference type="RefSeq" id="WP_130603767.1">
    <property type="nucleotide sequence ID" value="NZ_CP034759.1"/>
</dbReference>
<keyword evidence="4 8" id="KW-0227">DNA damage</keyword>
<reference evidence="10 11" key="1">
    <citation type="submission" date="2018-12" db="EMBL/GenBank/DDBJ databases">
        <title>Complete genome of Litorilituus sediminis.</title>
        <authorList>
            <person name="Liu A."/>
            <person name="Rong J."/>
        </authorList>
    </citation>
    <scope>NUCLEOTIDE SEQUENCE [LARGE SCALE GENOMIC DNA]</scope>
    <source>
        <strain evidence="10 11">JCM 17549</strain>
    </source>
</reference>
<gene>
    <name evidence="8 10" type="primary">recO</name>
    <name evidence="10" type="ORF">EMK97_15870</name>
</gene>
<dbReference type="InterPro" id="IPR022572">
    <property type="entry name" value="DNA_rep/recomb_RecO_N"/>
</dbReference>
<dbReference type="GO" id="GO:0006310">
    <property type="term" value="P:DNA recombination"/>
    <property type="evidence" value="ECO:0007669"/>
    <property type="project" value="UniProtKB-UniRule"/>
</dbReference>
<keyword evidence="11" id="KW-1185">Reference proteome</keyword>
<dbReference type="PANTHER" id="PTHR33991">
    <property type="entry name" value="DNA REPAIR PROTEIN RECO"/>
    <property type="match status" value="1"/>
</dbReference>
<evidence type="ECO:0000256" key="5">
    <source>
        <dbReference type="ARBA" id="ARBA00023172"/>
    </source>
</evidence>
<evidence type="ECO:0000256" key="3">
    <source>
        <dbReference type="ARBA" id="ARBA00021310"/>
    </source>
</evidence>
<dbReference type="Proteomes" id="UP000290244">
    <property type="component" value="Chromosome"/>
</dbReference>
<evidence type="ECO:0000256" key="6">
    <source>
        <dbReference type="ARBA" id="ARBA00023204"/>
    </source>
</evidence>
<dbReference type="InterPro" id="IPR042242">
    <property type="entry name" value="RecO_C"/>
</dbReference>
<dbReference type="Gene3D" id="2.40.50.140">
    <property type="entry name" value="Nucleic acid-binding proteins"/>
    <property type="match status" value="1"/>
</dbReference>
<feature type="domain" description="DNA replication/recombination mediator RecO N-terminal" evidence="9">
    <location>
        <begin position="2"/>
        <end position="73"/>
    </location>
</feature>
<dbReference type="EMBL" id="CP034759">
    <property type="protein sequence ID" value="QBG37098.1"/>
    <property type="molecule type" value="Genomic_DNA"/>
</dbReference>
<dbReference type="SUPFAM" id="SSF50249">
    <property type="entry name" value="Nucleic acid-binding proteins"/>
    <property type="match status" value="1"/>
</dbReference>
<organism evidence="10 11">
    <name type="scientific">Litorilituus sediminis</name>
    <dbReference type="NCBI Taxonomy" id="718192"/>
    <lineage>
        <taxon>Bacteria</taxon>
        <taxon>Pseudomonadati</taxon>
        <taxon>Pseudomonadota</taxon>
        <taxon>Gammaproteobacteria</taxon>
        <taxon>Alteromonadales</taxon>
        <taxon>Colwelliaceae</taxon>
        <taxon>Litorilituus</taxon>
    </lineage>
</organism>
<dbReference type="NCBIfam" id="TIGR00613">
    <property type="entry name" value="reco"/>
    <property type="match status" value="1"/>
</dbReference>
<sequence>MVEQSAFVLHSRPYRDNQLLVDLLTEQDGKVSALVYVGQSKRSIKKGLLQPFLPLKVSLKNLSALKKISQIESSAKSLVLQQDHLYSAFYINELLIKLLTDGINCQVLFNHYGETLVKLAQKQAIAPVLRQFELALLDELGLSFDFSPVFEQEAIAFSYIPEQGFVAIYQYHQSFNSPQANYFDKQHLQQIAEQISTNELQGNDAVERTFKRLMRHVIAQLLGNKPLNSRKLFLSSR</sequence>
<dbReference type="PANTHER" id="PTHR33991:SF1">
    <property type="entry name" value="DNA REPAIR PROTEIN RECO"/>
    <property type="match status" value="1"/>
</dbReference>
<keyword evidence="5 8" id="KW-0233">DNA recombination</keyword>
<evidence type="ECO:0000259" key="9">
    <source>
        <dbReference type="Pfam" id="PF11967"/>
    </source>
</evidence>
<evidence type="ECO:0000256" key="2">
    <source>
        <dbReference type="ARBA" id="ARBA00007452"/>
    </source>
</evidence>
<dbReference type="KEGG" id="lsd:EMK97_15870"/>
<dbReference type="AlphaFoldDB" id="A0A4P6P7Q6"/>
<accession>A0A4P6P7Q6</accession>
<dbReference type="OrthoDB" id="9804792at2"/>
<evidence type="ECO:0000313" key="11">
    <source>
        <dbReference type="Proteomes" id="UP000290244"/>
    </source>
</evidence>
<evidence type="ECO:0000256" key="7">
    <source>
        <dbReference type="ARBA" id="ARBA00033409"/>
    </source>
</evidence>
<dbReference type="GO" id="GO:0043590">
    <property type="term" value="C:bacterial nucleoid"/>
    <property type="evidence" value="ECO:0007669"/>
    <property type="project" value="TreeGrafter"/>
</dbReference>
<proteinExistence type="inferred from homology"/>
<comment type="similarity">
    <text evidence="2 8">Belongs to the RecO family.</text>
</comment>
<name>A0A4P6P7Q6_9GAMM</name>
<comment type="function">
    <text evidence="1 8">Involved in DNA repair and RecF pathway recombination.</text>
</comment>
<dbReference type="InterPro" id="IPR012340">
    <property type="entry name" value="NA-bd_OB-fold"/>
</dbReference>
<keyword evidence="6 8" id="KW-0234">DNA repair</keyword>
<dbReference type="Pfam" id="PF02565">
    <property type="entry name" value="RecO_C"/>
    <property type="match status" value="1"/>
</dbReference>
<evidence type="ECO:0000256" key="4">
    <source>
        <dbReference type="ARBA" id="ARBA00022763"/>
    </source>
</evidence>
<dbReference type="Pfam" id="PF11967">
    <property type="entry name" value="RecO_N"/>
    <property type="match status" value="1"/>
</dbReference>
<dbReference type="GO" id="GO:0006302">
    <property type="term" value="P:double-strand break repair"/>
    <property type="evidence" value="ECO:0007669"/>
    <property type="project" value="TreeGrafter"/>
</dbReference>